<dbReference type="Pfam" id="PF21028">
    <property type="entry name" value="DUF1285_C"/>
    <property type="match status" value="1"/>
</dbReference>
<organism evidence="3 4">
    <name type="scientific">Moraxella bovoculi 237</name>
    <dbReference type="NCBI Taxonomy" id="743974"/>
    <lineage>
        <taxon>Bacteria</taxon>
        <taxon>Pseudomonadati</taxon>
        <taxon>Pseudomonadota</taxon>
        <taxon>Gammaproteobacteria</taxon>
        <taxon>Moraxellales</taxon>
        <taxon>Moraxellaceae</taxon>
        <taxon>Moraxella</taxon>
    </lineage>
</organism>
<keyword evidence="4" id="KW-1185">Reference proteome</keyword>
<dbReference type="InterPro" id="IPR048342">
    <property type="entry name" value="DUF1285_C"/>
</dbReference>
<evidence type="ECO:0008006" key="5">
    <source>
        <dbReference type="Google" id="ProtNLM"/>
    </source>
</evidence>
<dbReference type="Proteomes" id="UP000035860">
    <property type="component" value="Unassembled WGS sequence"/>
</dbReference>
<name>A0A066UN29_9GAMM</name>
<proteinExistence type="predicted"/>
<comment type="caution">
    <text evidence="3">The sequence shown here is derived from an EMBL/GenBank/DDBJ whole genome shotgun (WGS) entry which is preliminary data.</text>
</comment>
<dbReference type="Gene3D" id="3.10.540.10">
    <property type="entry name" value="duf1285 like domain"/>
    <property type="match status" value="1"/>
</dbReference>
<protein>
    <recommendedName>
        <fullName evidence="5">Proteophosphoglycan</fullName>
    </recommendedName>
</protein>
<dbReference type="InterPro" id="IPR023361">
    <property type="entry name" value="DUF1285_beta_roll_sf"/>
</dbReference>
<evidence type="ECO:0000259" key="1">
    <source>
        <dbReference type="Pfam" id="PF06938"/>
    </source>
</evidence>
<evidence type="ECO:0000313" key="3">
    <source>
        <dbReference type="EMBL" id="KDN25564.1"/>
    </source>
</evidence>
<dbReference type="Gene3D" id="2.30.270.10">
    <property type="entry name" value="duf1285 protein"/>
    <property type="match status" value="1"/>
</dbReference>
<dbReference type="InterPro" id="IPR048341">
    <property type="entry name" value="DUF1285_N"/>
</dbReference>
<feature type="domain" description="DUF1285" evidence="2">
    <location>
        <begin position="103"/>
        <end position="197"/>
    </location>
</feature>
<dbReference type="AlphaFoldDB" id="A0A066UN29"/>
<dbReference type="RefSeq" id="WP_227712657.1">
    <property type="nucleotide sequence ID" value="NZ_AOMT01000010.1"/>
</dbReference>
<feature type="domain" description="DUF1285" evidence="1">
    <location>
        <begin position="31"/>
        <end position="102"/>
    </location>
</feature>
<sequence>MTDDNTQINNKNNVLQDILSHSSPQNNRKIPPLEKWSPTRIHDFDIFIADNAEWYHEGDKMTRQSLVDLFASVLWGQVGDDGVKCYFLKTPSDMYQIKVFDAPLLINTVDQIEQDGVTWIEFGTTNGDKIILNGSPLYFKEFIKDGKAEDRLYIDTRHQLTARVGANVLYHLIQMGELSEEGGRTMLTLTSGGRTHRVVTEVSHD</sequence>
<dbReference type="eggNOG" id="COG3816">
    <property type="taxonomic scope" value="Bacteria"/>
</dbReference>
<evidence type="ECO:0000259" key="2">
    <source>
        <dbReference type="Pfam" id="PF21028"/>
    </source>
</evidence>
<dbReference type="Pfam" id="PF06938">
    <property type="entry name" value="DUF1285_N"/>
    <property type="match status" value="1"/>
</dbReference>
<accession>A0A066UN29</accession>
<evidence type="ECO:0000313" key="4">
    <source>
        <dbReference type="Proteomes" id="UP000035860"/>
    </source>
</evidence>
<dbReference type="EMBL" id="AOMT01000010">
    <property type="protein sequence ID" value="KDN25564.1"/>
    <property type="molecule type" value="Genomic_DNA"/>
</dbReference>
<reference evidence="3 4" key="1">
    <citation type="journal article" date="2014" name="Genome Announc.">
        <title>Draft Genome Sequence of Moraxella bovoculi Strain 237T (ATCC BAA-1259T) Isolated from a Calf with Infectious Bovine Keratoconjunctivitis.</title>
        <authorList>
            <person name="Calcutt M.J."/>
            <person name="Foecking M.F."/>
            <person name="Martin N.T."/>
            <person name="Mhlanga-Mutangadura T."/>
            <person name="Reilly T.J."/>
        </authorList>
    </citation>
    <scope>NUCLEOTIDE SEQUENCE [LARGE SCALE GENOMIC DNA]</scope>
    <source>
        <strain evidence="3 4">237</strain>
    </source>
</reference>
<gene>
    <name evidence="3" type="ORF">MBO_03197</name>
</gene>